<evidence type="ECO:0000313" key="1">
    <source>
        <dbReference type="EMBL" id="MFI0792974.1"/>
    </source>
</evidence>
<protein>
    <submittedName>
        <fullName evidence="1">Uncharacterized protein</fullName>
    </submittedName>
</protein>
<dbReference type="EMBL" id="JBIRPU010000004">
    <property type="protein sequence ID" value="MFI0792974.1"/>
    <property type="molecule type" value="Genomic_DNA"/>
</dbReference>
<name>A0ABW7SH12_9ACTN</name>
<sequence length="54" mass="5861">MKIRLTATEVARLEELRPDMAVAGIVALLVDDVLANRYRPAWSVPLEGGEPAGE</sequence>
<accession>A0ABW7SH12</accession>
<organism evidence="1 2">
    <name type="scientific">Micromonospora rubida</name>
    <dbReference type="NCBI Taxonomy" id="2697657"/>
    <lineage>
        <taxon>Bacteria</taxon>
        <taxon>Bacillati</taxon>
        <taxon>Actinomycetota</taxon>
        <taxon>Actinomycetes</taxon>
        <taxon>Micromonosporales</taxon>
        <taxon>Micromonosporaceae</taxon>
        <taxon>Micromonospora</taxon>
    </lineage>
</organism>
<dbReference type="Proteomes" id="UP001611075">
    <property type="component" value="Unassembled WGS sequence"/>
</dbReference>
<reference evidence="1 2" key="1">
    <citation type="submission" date="2024-10" db="EMBL/GenBank/DDBJ databases">
        <title>The Natural Products Discovery Center: Release of the First 8490 Sequenced Strains for Exploring Actinobacteria Biosynthetic Diversity.</title>
        <authorList>
            <person name="Kalkreuter E."/>
            <person name="Kautsar S.A."/>
            <person name="Yang D."/>
            <person name="Bader C.D."/>
            <person name="Teijaro C.N."/>
            <person name="Fluegel L."/>
            <person name="Davis C.M."/>
            <person name="Simpson J.R."/>
            <person name="Lauterbach L."/>
            <person name="Steele A.D."/>
            <person name="Gui C."/>
            <person name="Meng S."/>
            <person name="Li G."/>
            <person name="Viehrig K."/>
            <person name="Ye F."/>
            <person name="Su P."/>
            <person name="Kiefer A.F."/>
            <person name="Nichols A."/>
            <person name="Cepeda A.J."/>
            <person name="Yan W."/>
            <person name="Fan B."/>
            <person name="Jiang Y."/>
            <person name="Adhikari A."/>
            <person name="Zheng C.-J."/>
            <person name="Schuster L."/>
            <person name="Cowan T.M."/>
            <person name="Smanski M.J."/>
            <person name="Chevrette M.G."/>
            <person name="De Carvalho L.P.S."/>
            <person name="Shen B."/>
        </authorList>
    </citation>
    <scope>NUCLEOTIDE SEQUENCE [LARGE SCALE GENOMIC DNA]</scope>
    <source>
        <strain evidence="1 2">NPDC021253</strain>
    </source>
</reference>
<keyword evidence="2" id="KW-1185">Reference proteome</keyword>
<dbReference type="RefSeq" id="WP_387020168.1">
    <property type="nucleotide sequence ID" value="NZ_JBIRPU010000004.1"/>
</dbReference>
<comment type="caution">
    <text evidence="1">The sequence shown here is derived from an EMBL/GenBank/DDBJ whole genome shotgun (WGS) entry which is preliminary data.</text>
</comment>
<proteinExistence type="predicted"/>
<gene>
    <name evidence="1" type="ORF">ACH4OY_09785</name>
</gene>
<evidence type="ECO:0000313" key="2">
    <source>
        <dbReference type="Proteomes" id="UP001611075"/>
    </source>
</evidence>